<accession>A0A226ED20</accession>
<dbReference type="AlphaFoldDB" id="A0A226ED20"/>
<name>A0A226ED20_FOLCA</name>
<organism evidence="2 3">
    <name type="scientific">Folsomia candida</name>
    <name type="common">Springtail</name>
    <dbReference type="NCBI Taxonomy" id="158441"/>
    <lineage>
        <taxon>Eukaryota</taxon>
        <taxon>Metazoa</taxon>
        <taxon>Ecdysozoa</taxon>
        <taxon>Arthropoda</taxon>
        <taxon>Hexapoda</taxon>
        <taxon>Collembola</taxon>
        <taxon>Entomobryomorpha</taxon>
        <taxon>Isotomoidea</taxon>
        <taxon>Isotomidae</taxon>
        <taxon>Proisotominae</taxon>
        <taxon>Folsomia</taxon>
    </lineage>
</organism>
<keyword evidence="1" id="KW-0472">Membrane</keyword>
<feature type="transmembrane region" description="Helical" evidence="1">
    <location>
        <begin position="128"/>
        <end position="146"/>
    </location>
</feature>
<keyword evidence="3" id="KW-1185">Reference proteome</keyword>
<dbReference type="Proteomes" id="UP000198287">
    <property type="component" value="Unassembled WGS sequence"/>
</dbReference>
<evidence type="ECO:0000256" key="1">
    <source>
        <dbReference type="SAM" id="Phobius"/>
    </source>
</evidence>
<comment type="caution">
    <text evidence="2">The sequence shown here is derived from an EMBL/GenBank/DDBJ whole genome shotgun (WGS) entry which is preliminary data.</text>
</comment>
<dbReference type="EMBL" id="LNIX01000004">
    <property type="protein sequence ID" value="OXA55369.1"/>
    <property type="molecule type" value="Genomic_DNA"/>
</dbReference>
<feature type="transmembrane region" description="Helical" evidence="1">
    <location>
        <begin position="58"/>
        <end position="75"/>
    </location>
</feature>
<protein>
    <recommendedName>
        <fullName evidence="4">Gustatory receptor</fullName>
    </recommendedName>
</protein>
<evidence type="ECO:0000313" key="2">
    <source>
        <dbReference type="EMBL" id="OXA55369.1"/>
    </source>
</evidence>
<reference evidence="2 3" key="1">
    <citation type="submission" date="2015-12" db="EMBL/GenBank/DDBJ databases">
        <title>The genome of Folsomia candida.</title>
        <authorList>
            <person name="Faddeeva A."/>
            <person name="Derks M.F."/>
            <person name="Anvar Y."/>
            <person name="Smit S."/>
            <person name="Van Straalen N."/>
            <person name="Roelofs D."/>
        </authorList>
    </citation>
    <scope>NUCLEOTIDE SEQUENCE [LARGE SCALE GENOMIC DNA]</scope>
    <source>
        <strain evidence="2 3">VU population</strain>
        <tissue evidence="2">Whole body</tissue>
    </source>
</reference>
<feature type="transmembrane region" description="Helical" evidence="1">
    <location>
        <begin position="96"/>
        <end position="113"/>
    </location>
</feature>
<feature type="transmembrane region" description="Helical" evidence="1">
    <location>
        <begin position="247"/>
        <end position="266"/>
    </location>
</feature>
<feature type="transmembrane region" description="Helical" evidence="1">
    <location>
        <begin position="356"/>
        <end position="375"/>
    </location>
</feature>
<feature type="transmembrane region" description="Helical" evidence="1">
    <location>
        <begin position="186"/>
        <end position="206"/>
    </location>
</feature>
<keyword evidence="1" id="KW-0812">Transmembrane</keyword>
<evidence type="ECO:0008006" key="4">
    <source>
        <dbReference type="Google" id="ProtNLM"/>
    </source>
</evidence>
<feature type="transmembrane region" description="Helical" evidence="1">
    <location>
        <begin position="422"/>
        <end position="444"/>
    </location>
</feature>
<sequence>MGELITNNCKKSYMWKKFQFSKGLRLYQNEIIPMTWTTSGGRGGNKRQIELEYHNPLHYFRIYLNFGYFFHYLPFRLKRVKGTKFYMIKTSRLHKVTCFIIHIMSAIRFFISIRKNLHSHRESNPSPVLYFEICRTVLTATYMTVFKWTFWTKEKLFCTIVNDLATIHFSADALTYCSKRVRVTTLATWICILYSVIPICNVFLGAEVINVKHWKFTQLLESYAGKARYTFFVQGTSDPFPITGFDLATYFLVPIYVVMNFFYFLGGHYFDLSVLMGALTLRHLAMVFADTVQSHSDPYFSATILKEYSILKEFSMKINSAISGVAFCFVVEAFPYYATHFDDILTLDDWYDRFRYLFYVVNFIMILVVASDTIVKVDSLKLWLAKDNNSLSVSTTKAVVLINELQNCPVGLKPGGILTITYGFIGTMVSVVVTYAVIILQFNFASSHSCPTSPNSVDC</sequence>
<keyword evidence="1" id="KW-1133">Transmembrane helix</keyword>
<evidence type="ECO:0000313" key="3">
    <source>
        <dbReference type="Proteomes" id="UP000198287"/>
    </source>
</evidence>
<dbReference type="OMA" id="TLATWIC"/>
<gene>
    <name evidence="2" type="ORF">Fcan01_09299</name>
</gene>
<proteinExistence type="predicted"/>